<dbReference type="InterPro" id="IPR011024">
    <property type="entry name" value="G_crystallin-like"/>
</dbReference>
<dbReference type="SUPFAM" id="SSF49695">
    <property type="entry name" value="gamma-Crystallin-like"/>
    <property type="match status" value="1"/>
</dbReference>
<dbReference type="AlphaFoldDB" id="A0A8H6YCZ0"/>
<name>A0A8H6YCZ0_9AGAR</name>
<dbReference type="EMBL" id="JACAZI010000007">
    <property type="protein sequence ID" value="KAF7356044.1"/>
    <property type="molecule type" value="Genomic_DNA"/>
</dbReference>
<evidence type="ECO:0000313" key="3">
    <source>
        <dbReference type="Proteomes" id="UP000620124"/>
    </source>
</evidence>
<dbReference type="OrthoDB" id="5401396at2759"/>
<feature type="signal peptide" evidence="1">
    <location>
        <begin position="1"/>
        <end position="23"/>
    </location>
</feature>
<reference evidence="2" key="1">
    <citation type="submission" date="2020-05" db="EMBL/GenBank/DDBJ databases">
        <title>Mycena genomes resolve the evolution of fungal bioluminescence.</title>
        <authorList>
            <person name="Tsai I.J."/>
        </authorList>
    </citation>
    <scope>NUCLEOTIDE SEQUENCE</scope>
    <source>
        <strain evidence="2">CCC161011</strain>
    </source>
</reference>
<sequence>MQFTLRLNFVALAAAIAALTVNAAPAALEARVDGRVFICTDTNFGGDCTNYGFFANQCSNLPVAFNDNISSFGPDVGWSCTMYTNPNCSGDTYNAINPGFKVLPGFLDNAFSSVRCVRV</sequence>
<evidence type="ECO:0000256" key="1">
    <source>
        <dbReference type="SAM" id="SignalP"/>
    </source>
</evidence>
<protein>
    <submittedName>
        <fullName evidence="2">Short chain dehydrogenase</fullName>
    </submittedName>
</protein>
<evidence type="ECO:0000313" key="2">
    <source>
        <dbReference type="EMBL" id="KAF7356044.1"/>
    </source>
</evidence>
<dbReference type="Proteomes" id="UP000620124">
    <property type="component" value="Unassembled WGS sequence"/>
</dbReference>
<accession>A0A8H6YCZ0</accession>
<dbReference type="Gene3D" id="2.60.20.10">
    <property type="entry name" value="Crystallins"/>
    <property type="match status" value="1"/>
</dbReference>
<keyword evidence="1" id="KW-0732">Signal</keyword>
<feature type="chain" id="PRO_5034570404" evidence="1">
    <location>
        <begin position="24"/>
        <end position="119"/>
    </location>
</feature>
<keyword evidence="3" id="KW-1185">Reference proteome</keyword>
<gene>
    <name evidence="2" type="ORF">MVEN_00934200</name>
</gene>
<comment type="caution">
    <text evidence="2">The sequence shown here is derived from an EMBL/GenBank/DDBJ whole genome shotgun (WGS) entry which is preliminary data.</text>
</comment>
<proteinExistence type="predicted"/>
<organism evidence="2 3">
    <name type="scientific">Mycena venus</name>
    <dbReference type="NCBI Taxonomy" id="2733690"/>
    <lineage>
        <taxon>Eukaryota</taxon>
        <taxon>Fungi</taxon>
        <taxon>Dikarya</taxon>
        <taxon>Basidiomycota</taxon>
        <taxon>Agaricomycotina</taxon>
        <taxon>Agaricomycetes</taxon>
        <taxon>Agaricomycetidae</taxon>
        <taxon>Agaricales</taxon>
        <taxon>Marasmiineae</taxon>
        <taxon>Mycenaceae</taxon>
        <taxon>Mycena</taxon>
    </lineage>
</organism>